<feature type="compositionally biased region" description="Polar residues" evidence="1">
    <location>
        <begin position="111"/>
        <end position="120"/>
    </location>
</feature>
<dbReference type="RefSeq" id="XP_056068469.1">
    <property type="nucleotide sequence ID" value="XM_056216913.1"/>
</dbReference>
<organism evidence="2 3">
    <name type="scientific">Didymosphaeria variabile</name>
    <dbReference type="NCBI Taxonomy" id="1932322"/>
    <lineage>
        <taxon>Eukaryota</taxon>
        <taxon>Fungi</taxon>
        <taxon>Dikarya</taxon>
        <taxon>Ascomycota</taxon>
        <taxon>Pezizomycotina</taxon>
        <taxon>Dothideomycetes</taxon>
        <taxon>Pleosporomycetidae</taxon>
        <taxon>Pleosporales</taxon>
        <taxon>Massarineae</taxon>
        <taxon>Didymosphaeriaceae</taxon>
        <taxon>Didymosphaeria</taxon>
    </lineage>
</organism>
<gene>
    <name evidence="2" type="ORF">N0V89_008155</name>
</gene>
<sequence length="526" mass="57615">MPQHRGFIPDAMKISGDNAALPSDAYIPPTSFTPINRPGAQLVTPQHLASSPSTDQTGTTNSTGQRKQHHPIIAQYLGLGASKGPSHLEKLVPALPSAPSKKQKRNRKAHNGSSPTNPAQSKPEISKQRRIPDGNVGFRVTKASPNGGRAFLKSLTASSVSPTATEHCIGPPSEYSEHVEEARRSLYDANATSKRPARLSSDTGTTTLTQALAALTNSSPRSSCTLVTSNASRQQPCSEDWSQGTIAADEFFDDVFDSMDLDSTFDPPVPNTQPSDAQNFLSHPHLADSSATICEDDDFWLSTPELTDDFSSSLQSNENMNACNLGLVGKGFAAHSSVESSNVSEPSGKFNSPVTRKTEAFMSKAAMSRSHTTDRKPIVRSRFPDQVLDRSPIIGLSSRLLLRTSFRVGEAISQAAKATKQGQNLMFELYARVLSSERDAVKQHFVFSDIFHKRPPYLKGEYDAAIWKQVELFNYDSGRFLSKAEMCRCIGQIRRNEKDQTWVMVVLNIWEATWEDIDWVAGIVKS</sequence>
<reference evidence="2" key="1">
    <citation type="submission" date="2022-10" db="EMBL/GenBank/DDBJ databases">
        <title>Tapping the CABI collections for fungal endophytes: first genome assemblies for Collariella, Neodidymelliopsis, Ascochyta clinopodiicola, Didymella pomorum, Didymosphaeria variabile, Neocosmospora piperis and Neocucurbitaria cava.</title>
        <authorList>
            <person name="Hill R."/>
        </authorList>
    </citation>
    <scope>NUCLEOTIDE SEQUENCE</scope>
    <source>
        <strain evidence="2">IMI 356815</strain>
    </source>
</reference>
<dbReference type="EMBL" id="JAPEUX010000006">
    <property type="protein sequence ID" value="KAJ4349539.1"/>
    <property type="molecule type" value="Genomic_DNA"/>
</dbReference>
<accession>A0A9W8XF80</accession>
<protein>
    <submittedName>
        <fullName evidence="2">Uncharacterized protein</fullName>
    </submittedName>
</protein>
<dbReference type="AlphaFoldDB" id="A0A9W8XF80"/>
<keyword evidence="3" id="KW-1185">Reference proteome</keyword>
<proteinExistence type="predicted"/>
<feature type="compositionally biased region" description="Polar residues" evidence="1">
    <location>
        <begin position="43"/>
        <end position="65"/>
    </location>
</feature>
<feature type="region of interest" description="Disordered" evidence="1">
    <location>
        <begin position="1"/>
        <end position="68"/>
    </location>
</feature>
<dbReference type="OrthoDB" id="5397183at2759"/>
<evidence type="ECO:0000313" key="3">
    <source>
        <dbReference type="Proteomes" id="UP001140513"/>
    </source>
</evidence>
<dbReference type="GeneID" id="80911685"/>
<feature type="compositionally biased region" description="Basic residues" evidence="1">
    <location>
        <begin position="101"/>
        <end position="110"/>
    </location>
</feature>
<name>A0A9W8XF80_9PLEO</name>
<dbReference type="Proteomes" id="UP001140513">
    <property type="component" value="Unassembled WGS sequence"/>
</dbReference>
<evidence type="ECO:0000313" key="2">
    <source>
        <dbReference type="EMBL" id="KAJ4349539.1"/>
    </source>
</evidence>
<comment type="caution">
    <text evidence="2">The sequence shown here is derived from an EMBL/GenBank/DDBJ whole genome shotgun (WGS) entry which is preliminary data.</text>
</comment>
<feature type="region of interest" description="Disordered" evidence="1">
    <location>
        <begin position="84"/>
        <end position="138"/>
    </location>
</feature>
<evidence type="ECO:0000256" key="1">
    <source>
        <dbReference type="SAM" id="MobiDB-lite"/>
    </source>
</evidence>